<reference evidence="3" key="1">
    <citation type="journal article" date="2011" name="Nature">
        <title>Genome sequence and analysis of the tuber crop potato.</title>
        <authorList>
            <consortium name="The Potato Genome Sequencing Consortium"/>
        </authorList>
    </citation>
    <scope>NUCLEOTIDE SEQUENCE [LARGE SCALE GENOMIC DNA]</scope>
    <source>
        <strain evidence="3">cv. DM1-3 516 R44</strain>
    </source>
</reference>
<evidence type="ECO:0000313" key="2">
    <source>
        <dbReference type="EnsemblPlants" id="PGSC0003DMT400093475"/>
    </source>
</evidence>
<dbReference type="PaxDb" id="4113-PGSC0003DMT400093475"/>
<protein>
    <recommendedName>
        <fullName evidence="4">Polyprotein protein</fullName>
    </recommendedName>
</protein>
<proteinExistence type="predicted"/>
<dbReference type="Proteomes" id="UP000011115">
    <property type="component" value="Unassembled WGS sequence"/>
</dbReference>
<dbReference type="EnsemblPlants" id="PGSC0003DMT400093475">
    <property type="protein sequence ID" value="PGSC0003DMT400093475"/>
    <property type="gene ID" value="PGSC0003DMG400043046"/>
</dbReference>
<feature type="region of interest" description="Disordered" evidence="1">
    <location>
        <begin position="93"/>
        <end position="138"/>
    </location>
</feature>
<sequence>MGNLSHSADVRASQLEAGVPSMIDHAIAAALTSIRKELKRQPEVIASHGKALDALTTRVQSTDMSMLSGVIDVPQDPSSELPLIQKTGQVGTIDCEIPPSTLTRNSATTDEDVDSDTPETDEEDLDNHEIDVTRILRT</sequence>
<dbReference type="AlphaFoldDB" id="M1DS14"/>
<accession>M1DS14</accession>
<dbReference type="Gramene" id="PGSC0003DMT400093475">
    <property type="protein sequence ID" value="PGSC0003DMT400093475"/>
    <property type="gene ID" value="PGSC0003DMG400043046"/>
</dbReference>
<evidence type="ECO:0008006" key="4">
    <source>
        <dbReference type="Google" id="ProtNLM"/>
    </source>
</evidence>
<feature type="compositionally biased region" description="Basic and acidic residues" evidence="1">
    <location>
        <begin position="127"/>
        <end position="138"/>
    </location>
</feature>
<evidence type="ECO:0000256" key="1">
    <source>
        <dbReference type="SAM" id="MobiDB-lite"/>
    </source>
</evidence>
<organism evidence="2 3">
    <name type="scientific">Solanum tuberosum</name>
    <name type="common">Potato</name>
    <dbReference type="NCBI Taxonomy" id="4113"/>
    <lineage>
        <taxon>Eukaryota</taxon>
        <taxon>Viridiplantae</taxon>
        <taxon>Streptophyta</taxon>
        <taxon>Embryophyta</taxon>
        <taxon>Tracheophyta</taxon>
        <taxon>Spermatophyta</taxon>
        <taxon>Magnoliopsida</taxon>
        <taxon>eudicotyledons</taxon>
        <taxon>Gunneridae</taxon>
        <taxon>Pentapetalae</taxon>
        <taxon>asterids</taxon>
        <taxon>lamiids</taxon>
        <taxon>Solanales</taxon>
        <taxon>Solanaceae</taxon>
        <taxon>Solanoideae</taxon>
        <taxon>Solaneae</taxon>
        <taxon>Solanum</taxon>
    </lineage>
</organism>
<evidence type="ECO:0000313" key="3">
    <source>
        <dbReference type="Proteomes" id="UP000011115"/>
    </source>
</evidence>
<feature type="compositionally biased region" description="Acidic residues" evidence="1">
    <location>
        <begin position="109"/>
        <end position="126"/>
    </location>
</feature>
<reference evidence="2" key="2">
    <citation type="submission" date="2015-06" db="UniProtKB">
        <authorList>
            <consortium name="EnsemblPlants"/>
        </authorList>
    </citation>
    <scope>IDENTIFICATION</scope>
    <source>
        <strain evidence="2">DM1-3 516 R44</strain>
    </source>
</reference>
<name>M1DS14_SOLTU</name>
<dbReference type="HOGENOM" id="CLU_029307_2_4_1"/>
<keyword evidence="3" id="KW-1185">Reference proteome</keyword>
<dbReference type="InParanoid" id="M1DS14"/>